<feature type="non-terminal residue" evidence="2">
    <location>
        <position position="158"/>
    </location>
</feature>
<dbReference type="Proteomes" id="UP000534107">
    <property type="component" value="Unassembled WGS sequence"/>
</dbReference>
<dbReference type="Pfam" id="PF00622">
    <property type="entry name" value="SPRY"/>
    <property type="match status" value="1"/>
</dbReference>
<dbReference type="InterPro" id="IPR003879">
    <property type="entry name" value="Butyrophylin_SPRY"/>
</dbReference>
<dbReference type="AlphaFoldDB" id="A0A7K9IBJ9"/>
<dbReference type="OrthoDB" id="6105938at2759"/>
<dbReference type="FunFam" id="2.60.120.920:FF:000004">
    <property type="entry name" value="Butyrophilin subfamily 1 member A1"/>
    <property type="match status" value="1"/>
</dbReference>
<dbReference type="InterPro" id="IPR003877">
    <property type="entry name" value="SPRY_dom"/>
</dbReference>
<feature type="domain" description="B30.2/SPRY" evidence="1">
    <location>
        <begin position="1"/>
        <end position="158"/>
    </location>
</feature>
<dbReference type="PROSITE" id="PS50188">
    <property type="entry name" value="B302_SPRY"/>
    <property type="match status" value="1"/>
</dbReference>
<dbReference type="CDD" id="cd12888">
    <property type="entry name" value="SPRY_PRY_TRIM7_like"/>
    <property type="match status" value="1"/>
</dbReference>
<dbReference type="InterPro" id="IPR001870">
    <property type="entry name" value="B30.2/SPRY"/>
</dbReference>
<proteinExistence type="predicted"/>
<evidence type="ECO:0000313" key="2">
    <source>
        <dbReference type="EMBL" id="NXH23471.1"/>
    </source>
</evidence>
<comment type="caution">
    <text evidence="2">The sequence shown here is derived from an EMBL/GenBank/DDBJ whole genome shotgun (WGS) entry which is preliminary data.</text>
</comment>
<dbReference type="InterPro" id="IPR050143">
    <property type="entry name" value="TRIM/RBCC"/>
</dbReference>
<dbReference type="PRINTS" id="PR01407">
    <property type="entry name" value="BUTYPHLNCDUF"/>
</dbReference>
<keyword evidence="3" id="KW-1185">Reference proteome</keyword>
<dbReference type="InterPro" id="IPR043136">
    <property type="entry name" value="B30.2/SPRY_sf"/>
</dbReference>
<evidence type="ECO:0000313" key="3">
    <source>
        <dbReference type="Proteomes" id="UP000534107"/>
    </source>
</evidence>
<accession>A0A7K9IBJ9</accession>
<evidence type="ECO:0000259" key="1">
    <source>
        <dbReference type="PROSITE" id="PS50188"/>
    </source>
</evidence>
<organism evidence="2 3">
    <name type="scientific">Bucco capensis</name>
    <name type="common">collared puffbird</name>
    <dbReference type="NCBI Taxonomy" id="135168"/>
    <lineage>
        <taxon>Eukaryota</taxon>
        <taxon>Metazoa</taxon>
        <taxon>Chordata</taxon>
        <taxon>Craniata</taxon>
        <taxon>Vertebrata</taxon>
        <taxon>Euteleostomi</taxon>
        <taxon>Archelosauria</taxon>
        <taxon>Archosauria</taxon>
        <taxon>Dinosauria</taxon>
        <taxon>Saurischia</taxon>
        <taxon>Theropoda</taxon>
        <taxon>Coelurosauria</taxon>
        <taxon>Aves</taxon>
        <taxon>Neognathae</taxon>
        <taxon>Neoaves</taxon>
        <taxon>Telluraves</taxon>
        <taxon>Coraciimorphae</taxon>
        <taxon>Piciformes</taxon>
        <taxon>Bucconidae</taxon>
        <taxon>Bucco</taxon>
    </lineage>
</organism>
<dbReference type="InterPro" id="IPR006574">
    <property type="entry name" value="PRY"/>
</dbReference>
<dbReference type="InterPro" id="IPR013320">
    <property type="entry name" value="ConA-like_dom_sf"/>
</dbReference>
<sequence length="158" mass="18377">LSLDPDTANPYLLLSEDRRSVRLRNSPQQLPPNPKRFQASFSILTTEGFQSGRHYWQVEVGDGHSWILGVVKESIQRQEKMDLTPEEGIWVVGFHWKGNQEQQYQAFTSPETPLSFWEKPRKIGIYLDYEEGWVAFYNAANMAPIFTFTTTFTEKIFP</sequence>
<dbReference type="SUPFAM" id="SSF49899">
    <property type="entry name" value="Concanavalin A-like lectins/glucanases"/>
    <property type="match status" value="1"/>
</dbReference>
<dbReference type="PANTHER" id="PTHR24103">
    <property type="entry name" value="E3 UBIQUITIN-PROTEIN LIGASE TRIM"/>
    <property type="match status" value="1"/>
</dbReference>
<dbReference type="SMART" id="SM00589">
    <property type="entry name" value="PRY"/>
    <property type="match status" value="1"/>
</dbReference>
<dbReference type="EMBL" id="VWZO01036777">
    <property type="protein sequence ID" value="NXH23471.1"/>
    <property type="molecule type" value="Genomic_DNA"/>
</dbReference>
<dbReference type="Pfam" id="PF13765">
    <property type="entry name" value="PRY"/>
    <property type="match status" value="1"/>
</dbReference>
<feature type="non-terminal residue" evidence="2">
    <location>
        <position position="1"/>
    </location>
</feature>
<reference evidence="2 3" key="1">
    <citation type="submission" date="2019-09" db="EMBL/GenBank/DDBJ databases">
        <title>Bird 10,000 Genomes (B10K) Project - Family phase.</title>
        <authorList>
            <person name="Zhang G."/>
        </authorList>
    </citation>
    <scope>NUCLEOTIDE SEQUENCE [LARGE SCALE GENOMIC DNA]</scope>
    <source>
        <strain evidence="2">B10K-DU-001-16</strain>
        <tissue evidence="2">Muscle</tissue>
    </source>
</reference>
<dbReference type="SMART" id="SM00449">
    <property type="entry name" value="SPRY"/>
    <property type="match status" value="1"/>
</dbReference>
<name>A0A7K9IBJ9_9PICI</name>
<protein>
    <submittedName>
        <fullName evidence="2">A33 protein</fullName>
    </submittedName>
</protein>
<gene>
    <name evidence="2" type="primary">A33_1</name>
    <name evidence="2" type="ORF">BUCCAP_R05738</name>
</gene>
<dbReference type="Gene3D" id="2.60.120.920">
    <property type="match status" value="1"/>
</dbReference>